<protein>
    <recommendedName>
        <fullName evidence="4">DUF975 family protein</fullName>
    </recommendedName>
</protein>
<name>A0A9D1DCV6_9FIRM</name>
<accession>A0A9D1DCV6</accession>
<dbReference type="AlphaFoldDB" id="A0A9D1DCV6"/>
<keyword evidence="1" id="KW-1133">Transmembrane helix</keyword>
<keyword evidence="1" id="KW-0472">Membrane</keyword>
<gene>
    <name evidence="2" type="ORF">IAB36_07660</name>
</gene>
<dbReference type="EMBL" id="DVGY01000175">
    <property type="protein sequence ID" value="HIR41687.1"/>
    <property type="molecule type" value="Genomic_DNA"/>
</dbReference>
<comment type="caution">
    <text evidence="2">The sequence shown here is derived from an EMBL/GenBank/DDBJ whole genome shotgun (WGS) entry which is preliminary data.</text>
</comment>
<sequence>CFGPALSLLSGLVPLGREGFGQPFYEMLVTVVVLLLAAGLLVFFWLGSKLFLVSYLFFERPGHSYLQLFGISARIMKGHARHWVLLLGVGILGLLACVLIVPILVVLPYLRLYSREAAQQWLQQWLKEEQAAHRSTGESTGEEGVFGV</sequence>
<keyword evidence="1" id="KW-0812">Transmembrane</keyword>
<reference evidence="2" key="2">
    <citation type="journal article" date="2021" name="PeerJ">
        <title>Extensive microbial diversity within the chicken gut microbiome revealed by metagenomics and culture.</title>
        <authorList>
            <person name="Gilroy R."/>
            <person name="Ravi A."/>
            <person name="Getino M."/>
            <person name="Pursley I."/>
            <person name="Horton D.L."/>
            <person name="Alikhan N.F."/>
            <person name="Baker D."/>
            <person name="Gharbi K."/>
            <person name="Hall N."/>
            <person name="Watson M."/>
            <person name="Adriaenssens E.M."/>
            <person name="Foster-Nyarko E."/>
            <person name="Jarju S."/>
            <person name="Secka A."/>
            <person name="Antonio M."/>
            <person name="Oren A."/>
            <person name="Chaudhuri R.R."/>
            <person name="La Ragione R."/>
            <person name="Hildebrand F."/>
            <person name="Pallen M.J."/>
        </authorList>
    </citation>
    <scope>NUCLEOTIDE SEQUENCE</scope>
    <source>
        <strain evidence="2">CHK184-25365</strain>
    </source>
</reference>
<feature type="transmembrane region" description="Helical" evidence="1">
    <location>
        <begin position="31"/>
        <end position="58"/>
    </location>
</feature>
<organism evidence="2 3">
    <name type="scientific">Candidatus Egerieicola pullicola</name>
    <dbReference type="NCBI Taxonomy" id="2840775"/>
    <lineage>
        <taxon>Bacteria</taxon>
        <taxon>Bacillati</taxon>
        <taxon>Bacillota</taxon>
        <taxon>Clostridia</taxon>
        <taxon>Eubacteriales</taxon>
        <taxon>Oscillospiraceae</taxon>
        <taxon>Oscillospiraceae incertae sedis</taxon>
        <taxon>Candidatus Egerieicola</taxon>
    </lineage>
</organism>
<dbReference type="Proteomes" id="UP000886749">
    <property type="component" value="Unassembled WGS sequence"/>
</dbReference>
<evidence type="ECO:0000313" key="2">
    <source>
        <dbReference type="EMBL" id="HIR41687.1"/>
    </source>
</evidence>
<feature type="transmembrane region" description="Helical" evidence="1">
    <location>
        <begin position="83"/>
        <end position="110"/>
    </location>
</feature>
<proteinExistence type="predicted"/>
<evidence type="ECO:0008006" key="4">
    <source>
        <dbReference type="Google" id="ProtNLM"/>
    </source>
</evidence>
<reference evidence="2" key="1">
    <citation type="submission" date="2020-10" db="EMBL/GenBank/DDBJ databases">
        <authorList>
            <person name="Gilroy R."/>
        </authorList>
    </citation>
    <scope>NUCLEOTIDE SEQUENCE</scope>
    <source>
        <strain evidence="2">CHK184-25365</strain>
    </source>
</reference>
<evidence type="ECO:0000256" key="1">
    <source>
        <dbReference type="SAM" id="Phobius"/>
    </source>
</evidence>
<evidence type="ECO:0000313" key="3">
    <source>
        <dbReference type="Proteomes" id="UP000886749"/>
    </source>
</evidence>
<feature type="non-terminal residue" evidence="2">
    <location>
        <position position="1"/>
    </location>
</feature>